<organism evidence="1 2">
    <name type="scientific">Rattus norvegicus</name>
    <name type="common">Rat</name>
    <dbReference type="NCBI Taxonomy" id="10116"/>
    <lineage>
        <taxon>Eukaryota</taxon>
        <taxon>Metazoa</taxon>
        <taxon>Chordata</taxon>
        <taxon>Craniata</taxon>
        <taxon>Vertebrata</taxon>
        <taxon>Euteleostomi</taxon>
        <taxon>Mammalia</taxon>
        <taxon>Eutheria</taxon>
        <taxon>Euarchontoglires</taxon>
        <taxon>Glires</taxon>
        <taxon>Rodentia</taxon>
        <taxon>Myomorpha</taxon>
        <taxon>Muroidea</taxon>
        <taxon>Muridae</taxon>
        <taxon>Murinae</taxon>
        <taxon>Rattus</taxon>
    </lineage>
</organism>
<dbReference type="Proteomes" id="UP000234681">
    <property type="component" value="Chromosome 15"/>
</dbReference>
<protein>
    <submittedName>
        <fullName evidence="1">RCG63108</fullName>
    </submittedName>
</protein>
<sequence>MAPVSSHLCASDGRMLRGDSDFTSLGLPDIVGPQSTSADYLI</sequence>
<reference evidence="1 2" key="1">
    <citation type="submission" date="2005-07" db="EMBL/GenBank/DDBJ databases">
        <authorList>
            <person name="Mural R.J."/>
            <person name="Li P.W."/>
            <person name="Adams M.D."/>
            <person name="Amanatides P.G."/>
            <person name="Baden-Tillson H."/>
            <person name="Barnstead M."/>
            <person name="Chin S.H."/>
            <person name="Dew I."/>
            <person name="Evans C.A."/>
            <person name="Ferriera S."/>
            <person name="Flanigan M."/>
            <person name="Fosler C."/>
            <person name="Glodek A."/>
            <person name="Gu Z."/>
            <person name="Holt R.A."/>
            <person name="Jennings D."/>
            <person name="Kraft C.L."/>
            <person name="Lu F."/>
            <person name="Nguyen T."/>
            <person name="Nusskern D.R."/>
            <person name="Pfannkoch C.M."/>
            <person name="Sitter C."/>
            <person name="Sutton G.G."/>
            <person name="Venter J.C."/>
            <person name="Wang Z."/>
            <person name="Woodage T."/>
            <person name="Zheng X.H."/>
            <person name="Zhong F."/>
        </authorList>
    </citation>
    <scope>NUCLEOTIDE SEQUENCE [LARGE SCALE GENOMIC DNA]</scope>
    <source>
        <strain>BN</strain>
        <strain evidence="2">Sprague-Dawley</strain>
    </source>
</reference>
<proteinExistence type="predicted"/>
<accession>A6K6H8</accession>
<evidence type="ECO:0000313" key="1">
    <source>
        <dbReference type="EMBL" id="EDL85338.1"/>
    </source>
</evidence>
<dbReference type="EMBL" id="CH474023">
    <property type="protein sequence ID" value="EDL85338.1"/>
    <property type="molecule type" value="Genomic_DNA"/>
</dbReference>
<dbReference type="AlphaFoldDB" id="A6K6H8"/>
<gene>
    <name evidence="1" type="ORF">rCG_63108</name>
</gene>
<evidence type="ECO:0000313" key="2">
    <source>
        <dbReference type="Proteomes" id="UP000234681"/>
    </source>
</evidence>
<name>A6K6H8_RAT</name>